<keyword evidence="2" id="KW-0472">Membrane</keyword>
<dbReference type="InterPro" id="IPR006485">
    <property type="entry name" value="Phage-like_holin"/>
</dbReference>
<dbReference type="Proteomes" id="UP000480570">
    <property type="component" value="Unassembled WGS sequence"/>
</dbReference>
<name>A0A7C9IQ40_9LACO</name>
<evidence type="ECO:0000313" key="3">
    <source>
        <dbReference type="EMBL" id="MYV04459.1"/>
    </source>
</evidence>
<evidence type="ECO:0000256" key="1">
    <source>
        <dbReference type="SAM" id="MobiDB-lite"/>
    </source>
</evidence>
<sequence length="114" mass="12436">MKQKLNNIDWKSGKLWAGLISLGIVLVQQLFSLFGVNFPANLDQLVAVVNTVLTILGMLGVLSDVTLVSVPTEHTKVAEKYPEQPQTAPKSGNIQTTSVNTDKMITPENNSMQK</sequence>
<dbReference type="AlphaFoldDB" id="A0A7C9IQ40"/>
<organism evidence="3 4">
    <name type="scientific">Furfurilactobacillus rossiae</name>
    <dbReference type="NCBI Taxonomy" id="231049"/>
    <lineage>
        <taxon>Bacteria</taxon>
        <taxon>Bacillati</taxon>
        <taxon>Bacillota</taxon>
        <taxon>Bacilli</taxon>
        <taxon>Lactobacillales</taxon>
        <taxon>Lactobacillaceae</taxon>
        <taxon>Furfurilactobacillus</taxon>
    </lineage>
</organism>
<dbReference type="EMBL" id="WEZT01000002">
    <property type="protein sequence ID" value="MYV04459.1"/>
    <property type="molecule type" value="Genomic_DNA"/>
</dbReference>
<feature type="transmembrane region" description="Helical" evidence="2">
    <location>
        <begin position="48"/>
        <end position="70"/>
    </location>
</feature>
<comment type="caution">
    <text evidence="3">The sequence shown here is derived from an EMBL/GenBank/DDBJ whole genome shotgun (WGS) entry which is preliminary data.</text>
</comment>
<dbReference type="Pfam" id="PF04531">
    <property type="entry name" value="Phage_holin_1"/>
    <property type="match status" value="1"/>
</dbReference>
<feature type="compositionally biased region" description="Polar residues" evidence="1">
    <location>
        <begin position="84"/>
        <end position="114"/>
    </location>
</feature>
<accession>A0A7C9IQ40</accession>
<evidence type="ECO:0000256" key="2">
    <source>
        <dbReference type="SAM" id="Phobius"/>
    </source>
</evidence>
<keyword evidence="2" id="KW-1133">Transmembrane helix</keyword>
<reference evidence="3 4" key="1">
    <citation type="journal article" date="2019" name="Appl. Environ. Microbiol.">
        <title>Genetic determinants of hydroxycinnamic acid metabolism in heterofermentative lactobacilli.</title>
        <authorList>
            <person name="Gaur G."/>
            <person name="Oh J.H."/>
            <person name="Filannino P."/>
            <person name="Gobbetti M."/>
            <person name="van Pijkeren J.P."/>
            <person name="Ganzle M.G."/>
        </authorList>
    </citation>
    <scope>NUCLEOTIDE SEQUENCE [LARGE SCALE GENOMIC DNA]</scope>
    <source>
        <strain evidence="3 4">FUA3583</strain>
    </source>
</reference>
<protein>
    <submittedName>
        <fullName evidence="3">Holin</fullName>
    </submittedName>
</protein>
<feature type="region of interest" description="Disordered" evidence="1">
    <location>
        <begin position="76"/>
        <end position="114"/>
    </location>
</feature>
<proteinExistence type="predicted"/>
<evidence type="ECO:0000313" key="4">
    <source>
        <dbReference type="Proteomes" id="UP000480570"/>
    </source>
</evidence>
<gene>
    <name evidence="3" type="ORF">GB992_00850</name>
</gene>
<feature type="transmembrane region" description="Helical" evidence="2">
    <location>
        <begin position="15"/>
        <end position="36"/>
    </location>
</feature>
<keyword evidence="2" id="KW-0812">Transmembrane</keyword>